<keyword evidence="1" id="KW-0812">Transmembrane</keyword>
<dbReference type="Proteomes" id="UP001620597">
    <property type="component" value="Unassembled WGS sequence"/>
</dbReference>
<dbReference type="Gene3D" id="6.10.140.1340">
    <property type="match status" value="1"/>
</dbReference>
<keyword evidence="1" id="KW-0472">Membrane</keyword>
<organism evidence="3 4">
    <name type="scientific">Oceanobacter antarcticus</name>
    <dbReference type="NCBI Taxonomy" id="3133425"/>
    <lineage>
        <taxon>Bacteria</taxon>
        <taxon>Pseudomonadati</taxon>
        <taxon>Pseudomonadota</taxon>
        <taxon>Gammaproteobacteria</taxon>
        <taxon>Oceanospirillales</taxon>
        <taxon>Oceanospirillaceae</taxon>
        <taxon>Oceanobacter</taxon>
    </lineage>
</organism>
<evidence type="ECO:0000313" key="4">
    <source>
        <dbReference type="Proteomes" id="UP001620597"/>
    </source>
</evidence>
<protein>
    <submittedName>
        <fullName evidence="3">DUF2892 domain-containing protein</fullName>
    </submittedName>
</protein>
<sequence length="67" mass="7368">MNVDRMVFAFAGCFILLSLALSQLHSVYWLWFTAFVGVNMLQAAFTGFCPLAMILKKVGLKAGCAFS</sequence>
<evidence type="ECO:0000256" key="1">
    <source>
        <dbReference type="SAM" id="Phobius"/>
    </source>
</evidence>
<evidence type="ECO:0000313" key="3">
    <source>
        <dbReference type="EMBL" id="MFK4754282.1"/>
    </source>
</evidence>
<comment type="caution">
    <text evidence="3">The sequence shown here is derived from an EMBL/GenBank/DDBJ whole genome shotgun (WGS) entry which is preliminary data.</text>
</comment>
<proteinExistence type="predicted"/>
<name>A0ABW8NN38_9GAMM</name>
<dbReference type="Pfam" id="PF11127">
    <property type="entry name" value="YgaP-like_TM"/>
    <property type="match status" value="1"/>
</dbReference>
<feature type="domain" description="Inner membrane protein YgaP-like transmembrane" evidence="2">
    <location>
        <begin position="2"/>
        <end position="57"/>
    </location>
</feature>
<keyword evidence="1" id="KW-1133">Transmembrane helix</keyword>
<keyword evidence="4" id="KW-1185">Reference proteome</keyword>
<gene>
    <name evidence="3" type="ORF">WG929_17865</name>
</gene>
<dbReference type="InterPro" id="IPR021309">
    <property type="entry name" value="YgaP-like_TM"/>
</dbReference>
<dbReference type="RefSeq" id="WP_369855345.1">
    <property type="nucleotide sequence ID" value="NZ_JBBKTX010000027.1"/>
</dbReference>
<reference evidence="3 4" key="1">
    <citation type="submission" date="2024-03" db="EMBL/GenBank/DDBJ databases">
        <title>High-quality draft genome sequence of Oceanobacter sp. wDCs-4.</title>
        <authorList>
            <person name="Dong C."/>
        </authorList>
    </citation>
    <scope>NUCLEOTIDE SEQUENCE [LARGE SCALE GENOMIC DNA]</scope>
    <source>
        <strain evidence="4">wDCs-4</strain>
    </source>
</reference>
<accession>A0ABW8NN38</accession>
<dbReference type="EMBL" id="JBBKTX010000027">
    <property type="protein sequence ID" value="MFK4754282.1"/>
    <property type="molecule type" value="Genomic_DNA"/>
</dbReference>
<evidence type="ECO:0000259" key="2">
    <source>
        <dbReference type="Pfam" id="PF11127"/>
    </source>
</evidence>
<feature type="transmembrane region" description="Helical" evidence="1">
    <location>
        <begin position="32"/>
        <end position="55"/>
    </location>
</feature>